<dbReference type="AlphaFoldDB" id="A0AAD8UTQ1"/>
<dbReference type="RefSeq" id="XP_060367009.1">
    <property type="nucleotide sequence ID" value="XM_060507834.1"/>
</dbReference>
<keyword evidence="3" id="KW-1185">Reference proteome</keyword>
<comment type="caution">
    <text evidence="2">The sequence shown here is derived from an EMBL/GenBank/DDBJ whole genome shotgun (WGS) entry which is preliminary data.</text>
</comment>
<sequence length="54" mass="5792">MDWMLRDGSSGLQATAARCPPQIGCQPHVGSRRPPTPTPALSFKKHPNSPAEPI</sequence>
<dbReference type="GeneID" id="85391733"/>
<organism evidence="2 3">
    <name type="scientific">Glomerella acutata</name>
    <name type="common">Colletotrichum acutatum</name>
    <dbReference type="NCBI Taxonomy" id="27357"/>
    <lineage>
        <taxon>Eukaryota</taxon>
        <taxon>Fungi</taxon>
        <taxon>Dikarya</taxon>
        <taxon>Ascomycota</taxon>
        <taxon>Pezizomycotina</taxon>
        <taxon>Sordariomycetes</taxon>
        <taxon>Hypocreomycetidae</taxon>
        <taxon>Glomerellales</taxon>
        <taxon>Glomerellaceae</taxon>
        <taxon>Colletotrichum</taxon>
        <taxon>Colletotrichum acutatum species complex</taxon>
    </lineage>
</organism>
<dbReference type="Proteomes" id="UP001244207">
    <property type="component" value="Unassembled WGS sequence"/>
</dbReference>
<name>A0AAD8UTQ1_GLOAC</name>
<dbReference type="EMBL" id="JAHMHS010000028">
    <property type="protein sequence ID" value="KAK1726954.1"/>
    <property type="molecule type" value="Genomic_DNA"/>
</dbReference>
<accession>A0AAD8UTQ1</accession>
<proteinExistence type="predicted"/>
<evidence type="ECO:0000313" key="2">
    <source>
        <dbReference type="EMBL" id="KAK1726954.1"/>
    </source>
</evidence>
<evidence type="ECO:0000256" key="1">
    <source>
        <dbReference type="SAM" id="MobiDB-lite"/>
    </source>
</evidence>
<feature type="region of interest" description="Disordered" evidence="1">
    <location>
        <begin position="1"/>
        <end position="54"/>
    </location>
</feature>
<feature type="non-terminal residue" evidence="2">
    <location>
        <position position="54"/>
    </location>
</feature>
<protein>
    <submittedName>
        <fullName evidence="2">Uncharacterized protein</fullName>
    </submittedName>
</protein>
<reference evidence="2" key="1">
    <citation type="submission" date="2021-12" db="EMBL/GenBank/DDBJ databases">
        <title>Comparative genomics, transcriptomics and evolutionary studies reveal genomic signatures of adaptation to plant cell wall in hemibiotrophic fungi.</title>
        <authorList>
            <consortium name="DOE Joint Genome Institute"/>
            <person name="Baroncelli R."/>
            <person name="Diaz J.F."/>
            <person name="Benocci T."/>
            <person name="Peng M."/>
            <person name="Battaglia E."/>
            <person name="Haridas S."/>
            <person name="Andreopoulos W."/>
            <person name="Labutti K."/>
            <person name="Pangilinan J."/>
            <person name="Floch G.L."/>
            <person name="Makela M.R."/>
            <person name="Henrissat B."/>
            <person name="Grigoriev I.V."/>
            <person name="Crouch J.A."/>
            <person name="De Vries R.P."/>
            <person name="Sukno S.A."/>
            <person name="Thon M.R."/>
        </authorList>
    </citation>
    <scope>NUCLEOTIDE SEQUENCE</scope>
    <source>
        <strain evidence="2">CBS 112980</strain>
    </source>
</reference>
<evidence type="ECO:0000313" key="3">
    <source>
        <dbReference type="Proteomes" id="UP001244207"/>
    </source>
</evidence>
<gene>
    <name evidence="2" type="ORF">BDZ83DRAFT_614493</name>
</gene>